<dbReference type="InterPro" id="IPR046867">
    <property type="entry name" value="AldOxase/xan_DH_MoCoBD2"/>
</dbReference>
<sequence>MAVFGKAQYIKRVEDDRLLTGTGGFTDNLSRPNQAHVVLVRSPHAHAKILKIDASAAKKASGVVAVYTWADMEKEGVGNFAFPAMFPAADGSKPEMTPRRSLAHEVVRYVGEAVVAIVADTREQAQDAVELVDIEYEQLASVTEIEDALKPGAPQVWQGAPGNIAGYNKFGDHAKAEEAFKSAAHVVSLDIVHQRLIVNAMEPRAVMAEWENDRLIVHIGSQNPSVTRDTLCDVILKMPKDKVRVVVRDIGGGFGMKVGIQPDEAVAVWAAKVLKRPVRWRAERGEEFAATTAGRDQFHKASMAFDKDGRILGLRMEAFANIGAYPSRGGVVIPLFVGPKVTTGTYDIPLIDLKITCVITNTATIGAYRGAGRPECILNLERLMDTAARQMGMDPAELRRRNFVKPSQMPYTTAMGEKYDSGDFDLFLTKTLEAADWNGFAARKAEAEKRGKLYGRGLASYVEWTSANVMNEMAHYEVKADGKVVIWMGTQGMGQGLQTSFTQLASELLGIDPSQIEIAMGDSDRVGGVGSMGSRSAYIGGSAVLSGSEKLVDKGKELAADALEAATADIVYSAGRFTITGTDRGIGLGELAAKQPDKRIYIENVNTVDGIAWPNGAHVGEVEIDPDTGMVELKRYTTVDDVGKPLHRPIVFGQIHGGCAQGIGQALLEENVYDRESGQLVTGSFMDYAMPRAETFPNFNNQLDDTVPAKSNPIGAKGVGESGTVGSTPTVMNAIMDALWPLGVRNIQMPATPQRVWQAIQSTRK</sequence>
<reference evidence="3 4" key="1">
    <citation type="submission" date="2021-06" db="EMBL/GenBank/DDBJ databases">
        <authorList>
            <person name="Lee D.H."/>
        </authorList>
    </citation>
    <scope>NUCLEOTIDE SEQUENCE [LARGE SCALE GENOMIC DNA]</scope>
    <source>
        <strain evidence="3 4">MMS21-HV4-11</strain>
    </source>
</reference>
<dbReference type="SMART" id="SM01008">
    <property type="entry name" value="Ald_Xan_dh_C"/>
    <property type="match status" value="1"/>
</dbReference>
<dbReference type="EMBL" id="JAHOPB010000002">
    <property type="protein sequence ID" value="MBU8875856.1"/>
    <property type="molecule type" value="Genomic_DNA"/>
</dbReference>
<dbReference type="RefSeq" id="WP_216964216.1">
    <property type="nucleotide sequence ID" value="NZ_JAHOPB010000002.1"/>
</dbReference>
<dbReference type="InterPro" id="IPR008274">
    <property type="entry name" value="AldOxase/xan_DH_MoCoBD1"/>
</dbReference>
<dbReference type="PANTHER" id="PTHR11908">
    <property type="entry name" value="XANTHINE DEHYDROGENASE"/>
    <property type="match status" value="1"/>
</dbReference>
<accession>A0ABS6INE3</accession>
<proteinExistence type="predicted"/>
<organism evidence="3 4">
    <name type="scientific">Reyranella humidisoli</name>
    <dbReference type="NCBI Taxonomy" id="2849149"/>
    <lineage>
        <taxon>Bacteria</taxon>
        <taxon>Pseudomonadati</taxon>
        <taxon>Pseudomonadota</taxon>
        <taxon>Alphaproteobacteria</taxon>
        <taxon>Hyphomicrobiales</taxon>
        <taxon>Reyranellaceae</taxon>
        <taxon>Reyranella</taxon>
    </lineage>
</organism>
<dbReference type="PANTHER" id="PTHR11908:SF132">
    <property type="entry name" value="ALDEHYDE OXIDASE 1-RELATED"/>
    <property type="match status" value="1"/>
</dbReference>
<evidence type="ECO:0000256" key="1">
    <source>
        <dbReference type="ARBA" id="ARBA00022505"/>
    </source>
</evidence>
<dbReference type="Pfam" id="PF02738">
    <property type="entry name" value="MoCoBD_1"/>
    <property type="match status" value="1"/>
</dbReference>
<dbReference type="Pfam" id="PF01315">
    <property type="entry name" value="Ald_Xan_dh_C"/>
    <property type="match status" value="1"/>
</dbReference>
<name>A0ABS6INE3_9HYPH</name>
<keyword evidence="1" id="KW-0500">Molybdenum</keyword>
<keyword evidence="4" id="KW-1185">Reference proteome</keyword>
<dbReference type="InterPro" id="IPR000674">
    <property type="entry name" value="Ald_Oxase/Xan_DH_a/b"/>
</dbReference>
<protein>
    <submittedName>
        <fullName evidence="3">Xanthine dehydrogenase family protein molybdopterin-binding subunit</fullName>
    </submittedName>
</protein>
<comment type="caution">
    <text evidence="3">The sequence shown here is derived from an EMBL/GenBank/DDBJ whole genome shotgun (WGS) entry which is preliminary data.</text>
</comment>
<gene>
    <name evidence="3" type="ORF">KQ910_18935</name>
</gene>
<dbReference type="Proteomes" id="UP000727907">
    <property type="component" value="Unassembled WGS sequence"/>
</dbReference>
<evidence type="ECO:0000313" key="3">
    <source>
        <dbReference type="EMBL" id="MBU8875856.1"/>
    </source>
</evidence>
<evidence type="ECO:0000259" key="2">
    <source>
        <dbReference type="SMART" id="SM01008"/>
    </source>
</evidence>
<feature type="domain" description="Aldehyde oxidase/xanthine dehydrogenase a/b hammerhead" evidence="2">
    <location>
        <begin position="20"/>
        <end position="140"/>
    </location>
</feature>
<dbReference type="InterPro" id="IPR016208">
    <property type="entry name" value="Ald_Oxase/xanthine_DH-like"/>
</dbReference>
<evidence type="ECO:0000313" key="4">
    <source>
        <dbReference type="Proteomes" id="UP000727907"/>
    </source>
</evidence>
<dbReference type="Pfam" id="PF20256">
    <property type="entry name" value="MoCoBD_2"/>
    <property type="match status" value="1"/>
</dbReference>